<proteinExistence type="predicted"/>
<name>A0ABT7U3Y6_9BACE</name>
<reference evidence="3" key="1">
    <citation type="submission" date="2023-07" db="EMBL/GenBank/DDBJ databases">
        <title>Identification and characterization of horizontal gene transfer across gut microbiota members of farm animals based on homology search.</title>
        <authorList>
            <person name="Schwarzerova J."/>
            <person name="Nykrynova M."/>
            <person name="Jureckova K."/>
            <person name="Cejkova D."/>
            <person name="Rychlik I."/>
        </authorList>
    </citation>
    <scope>NUCLEOTIDE SEQUENCE [LARGE SCALE GENOMIC DNA]</scope>
    <source>
        <strain evidence="3">ET4</strain>
    </source>
</reference>
<dbReference type="EMBL" id="JAUDCF010000001">
    <property type="protein sequence ID" value="MDM8144576.1"/>
    <property type="molecule type" value="Genomic_DNA"/>
</dbReference>
<dbReference type="SUPFAM" id="SSF109604">
    <property type="entry name" value="HD-domain/PDEase-like"/>
    <property type="match status" value="1"/>
</dbReference>
<dbReference type="InterPro" id="IPR003607">
    <property type="entry name" value="HD/PDEase_dom"/>
</dbReference>
<dbReference type="Gene3D" id="1.10.3210.10">
    <property type="entry name" value="Hypothetical protein af1432"/>
    <property type="match status" value="1"/>
</dbReference>
<keyword evidence="3" id="KW-1185">Reference proteome</keyword>
<dbReference type="Pfam" id="PF01966">
    <property type="entry name" value="HD"/>
    <property type="match status" value="1"/>
</dbReference>
<dbReference type="Proteomes" id="UP001228403">
    <property type="component" value="Unassembled WGS sequence"/>
</dbReference>
<evidence type="ECO:0000313" key="3">
    <source>
        <dbReference type="Proteomes" id="UP001228403"/>
    </source>
</evidence>
<feature type="domain" description="HD" evidence="1">
    <location>
        <begin position="29"/>
        <end position="125"/>
    </location>
</feature>
<sequence length="210" mass="24751">MKMNQECIDYVESEILPRYASFDKAHQNDHVDRVIQESLRLAQYYEVNPDMVYVIAAYHDVGLVEGRERHHLVSGSLLQADQKLRNWFSEEEIQLMKEAVEDHRASNKHEPRSIYGKIVSEADRVIDAETTFRRTVQYGLSHYPEMIPEEHYLRFRDHLITKYGEGGYLKLWIPQSDNAERLQEIRGILKNEVQLRNIFMKLFAAENAVK</sequence>
<dbReference type="CDD" id="cd00077">
    <property type="entry name" value="HDc"/>
    <property type="match status" value="1"/>
</dbReference>
<evidence type="ECO:0000259" key="1">
    <source>
        <dbReference type="Pfam" id="PF01966"/>
    </source>
</evidence>
<protein>
    <submittedName>
        <fullName evidence="2">HD domain-containing protein</fullName>
    </submittedName>
</protein>
<accession>A0ABT7U3Y6</accession>
<organism evidence="2 3">
    <name type="scientific">Bacteroides eggerthii</name>
    <dbReference type="NCBI Taxonomy" id="28111"/>
    <lineage>
        <taxon>Bacteria</taxon>
        <taxon>Pseudomonadati</taxon>
        <taxon>Bacteroidota</taxon>
        <taxon>Bacteroidia</taxon>
        <taxon>Bacteroidales</taxon>
        <taxon>Bacteroidaceae</taxon>
        <taxon>Bacteroides</taxon>
    </lineage>
</organism>
<gene>
    <name evidence="2" type="ORF">QUW02_01285</name>
</gene>
<evidence type="ECO:0000313" key="2">
    <source>
        <dbReference type="EMBL" id="MDM8144576.1"/>
    </source>
</evidence>
<comment type="caution">
    <text evidence="2">The sequence shown here is derived from an EMBL/GenBank/DDBJ whole genome shotgun (WGS) entry which is preliminary data.</text>
</comment>
<dbReference type="InterPro" id="IPR006674">
    <property type="entry name" value="HD_domain"/>
</dbReference>